<reference evidence="1 2" key="2">
    <citation type="journal article" date="2017" name="Front. Plant Sci.">
        <title>Gene Classification and Mining of Molecular Markers Useful in Red Clover (Trifolium pratense) Breeding.</title>
        <authorList>
            <person name="Istvanek J."/>
            <person name="Dluhosova J."/>
            <person name="Dluhos P."/>
            <person name="Patkova L."/>
            <person name="Nedelnik J."/>
            <person name="Repkova J."/>
        </authorList>
    </citation>
    <scope>NUCLEOTIDE SEQUENCE [LARGE SCALE GENOMIC DNA]</scope>
    <source>
        <strain evidence="2">cv. Tatra</strain>
        <tissue evidence="1">Young leaves</tissue>
    </source>
</reference>
<evidence type="ECO:0000313" key="1">
    <source>
        <dbReference type="EMBL" id="PNX69382.1"/>
    </source>
</evidence>
<proteinExistence type="predicted"/>
<name>A0A2K3KSV9_TRIPR</name>
<gene>
    <name evidence="1" type="ORF">L195_g064407</name>
</gene>
<accession>A0A2K3KSV9</accession>
<evidence type="ECO:0000313" key="2">
    <source>
        <dbReference type="Proteomes" id="UP000236291"/>
    </source>
</evidence>
<comment type="caution">
    <text evidence="1">The sequence shown here is derived from an EMBL/GenBank/DDBJ whole genome shotgun (WGS) entry which is preliminary data.</text>
</comment>
<dbReference type="EMBL" id="ASHM01248128">
    <property type="protein sequence ID" value="PNX69382.1"/>
    <property type="molecule type" value="Genomic_DNA"/>
</dbReference>
<organism evidence="1 2">
    <name type="scientific">Trifolium pratense</name>
    <name type="common">Red clover</name>
    <dbReference type="NCBI Taxonomy" id="57577"/>
    <lineage>
        <taxon>Eukaryota</taxon>
        <taxon>Viridiplantae</taxon>
        <taxon>Streptophyta</taxon>
        <taxon>Embryophyta</taxon>
        <taxon>Tracheophyta</taxon>
        <taxon>Spermatophyta</taxon>
        <taxon>Magnoliopsida</taxon>
        <taxon>eudicotyledons</taxon>
        <taxon>Gunneridae</taxon>
        <taxon>Pentapetalae</taxon>
        <taxon>rosids</taxon>
        <taxon>fabids</taxon>
        <taxon>Fabales</taxon>
        <taxon>Fabaceae</taxon>
        <taxon>Papilionoideae</taxon>
        <taxon>50 kb inversion clade</taxon>
        <taxon>NPAAA clade</taxon>
        <taxon>Hologalegina</taxon>
        <taxon>IRL clade</taxon>
        <taxon>Trifolieae</taxon>
        <taxon>Trifolium</taxon>
    </lineage>
</organism>
<feature type="non-terminal residue" evidence="1">
    <location>
        <position position="1"/>
    </location>
</feature>
<dbReference type="Proteomes" id="UP000236291">
    <property type="component" value="Unassembled WGS sequence"/>
</dbReference>
<reference evidence="1 2" key="1">
    <citation type="journal article" date="2014" name="Am. J. Bot.">
        <title>Genome assembly and annotation for red clover (Trifolium pratense; Fabaceae).</title>
        <authorList>
            <person name="Istvanek J."/>
            <person name="Jaros M."/>
            <person name="Krenek A."/>
            <person name="Repkova J."/>
        </authorList>
    </citation>
    <scope>NUCLEOTIDE SEQUENCE [LARGE SCALE GENOMIC DNA]</scope>
    <source>
        <strain evidence="2">cv. Tatra</strain>
        <tissue evidence="1">Young leaves</tissue>
    </source>
</reference>
<protein>
    <submittedName>
        <fullName evidence="1">Uncharacterized protein</fullName>
    </submittedName>
</protein>
<feature type="non-terminal residue" evidence="1">
    <location>
        <position position="69"/>
    </location>
</feature>
<sequence length="69" mass="7602">YFFLTLKKVVNVLNEDIPVLLDASASGTNDLTVTNGGEKLVNDKDKDQFDSAAAQVKAQKLQLQKEIHL</sequence>
<dbReference type="AlphaFoldDB" id="A0A2K3KSV9"/>